<dbReference type="InterPro" id="IPR043128">
    <property type="entry name" value="Rev_trsase/Diguanyl_cyclase"/>
</dbReference>
<evidence type="ECO:0000313" key="4">
    <source>
        <dbReference type="EMBL" id="KAK9395734.1"/>
    </source>
</evidence>
<organism evidence="4 5">
    <name type="scientific">Crotalus adamanteus</name>
    <name type="common">Eastern diamondback rattlesnake</name>
    <dbReference type="NCBI Taxonomy" id="8729"/>
    <lineage>
        <taxon>Eukaryota</taxon>
        <taxon>Metazoa</taxon>
        <taxon>Chordata</taxon>
        <taxon>Craniata</taxon>
        <taxon>Vertebrata</taxon>
        <taxon>Euteleostomi</taxon>
        <taxon>Lepidosauria</taxon>
        <taxon>Squamata</taxon>
        <taxon>Bifurcata</taxon>
        <taxon>Unidentata</taxon>
        <taxon>Episquamata</taxon>
        <taxon>Toxicofera</taxon>
        <taxon>Serpentes</taxon>
        <taxon>Colubroidea</taxon>
        <taxon>Viperidae</taxon>
        <taxon>Crotalinae</taxon>
        <taxon>Crotalus</taxon>
    </lineage>
</organism>
<dbReference type="Pfam" id="PF00078">
    <property type="entry name" value="RVT_1"/>
    <property type="match status" value="1"/>
</dbReference>
<dbReference type="PROSITE" id="PS50878">
    <property type="entry name" value="RT_POL"/>
    <property type="match status" value="1"/>
</dbReference>
<dbReference type="CDD" id="cd01647">
    <property type="entry name" value="RT_LTR"/>
    <property type="match status" value="1"/>
</dbReference>
<dbReference type="InterPro" id="IPR043502">
    <property type="entry name" value="DNA/RNA_pol_sf"/>
</dbReference>
<evidence type="ECO:0000256" key="2">
    <source>
        <dbReference type="ARBA" id="ARBA00012180"/>
    </source>
</evidence>
<dbReference type="SUPFAM" id="SSF56672">
    <property type="entry name" value="DNA/RNA polymerases"/>
    <property type="match status" value="1"/>
</dbReference>
<accession>A0AAW1B0T8</accession>
<sequence length="366" mass="41931">MDSAFAAQWSIPQQQLSLPVLVETIDGQPLHSSPVVAATRPLHMRIGPHVEEAVFYVATVSHFPVVFGLKWLRAHDLHIIWSGAVRFPSKKCATHHLHVCAGNVATYVDLDLPAELGDYVDVFGEKEADQLPPHWSYDCPVDLVPNAKLPVGQIYSLSEPELAALRDFIDKNLRKGFIRLSTSPLAAPVLFVKKSGELRLCCDYQKLNAITICNRYPLLLIPELIERLRQAKIFTKLDLRGAYNLVRVRDGDEWKTAFRTHYGHFEYTVMPFGLTNTPGVFMHFMHDVFRDLLDRFVVIYLDDILIYSSSPREHWNHVRLVLQRLRDNHLFAKREKCQFAQTTIDFLDHRISPEGVEMDPEKVKSL</sequence>
<dbReference type="GO" id="GO:0004523">
    <property type="term" value="F:RNA-DNA hybrid ribonuclease activity"/>
    <property type="evidence" value="ECO:0007669"/>
    <property type="project" value="UniProtKB-EC"/>
</dbReference>
<dbReference type="PANTHER" id="PTHR24559">
    <property type="entry name" value="TRANSPOSON TY3-I GAG-POL POLYPROTEIN"/>
    <property type="match status" value="1"/>
</dbReference>
<evidence type="ECO:0000259" key="3">
    <source>
        <dbReference type="PROSITE" id="PS50878"/>
    </source>
</evidence>
<dbReference type="Gene3D" id="3.10.10.10">
    <property type="entry name" value="HIV Type 1 Reverse Transcriptase, subunit A, domain 1"/>
    <property type="match status" value="1"/>
</dbReference>
<comment type="caution">
    <text evidence="4">The sequence shown here is derived from an EMBL/GenBank/DDBJ whole genome shotgun (WGS) entry which is preliminary data.</text>
</comment>
<comment type="similarity">
    <text evidence="1">Belongs to the beta type-B retroviral polymerase family. HERV class-II K(HML-2) pol subfamily.</text>
</comment>
<keyword evidence="5" id="KW-1185">Reference proteome</keyword>
<dbReference type="AlphaFoldDB" id="A0AAW1B0T8"/>
<evidence type="ECO:0000256" key="1">
    <source>
        <dbReference type="ARBA" id="ARBA00010879"/>
    </source>
</evidence>
<feature type="domain" description="Reverse transcriptase" evidence="3">
    <location>
        <begin position="172"/>
        <end position="351"/>
    </location>
</feature>
<dbReference type="Gene3D" id="3.30.70.270">
    <property type="match status" value="1"/>
</dbReference>
<dbReference type="EMBL" id="JAOTOJ010000009">
    <property type="protein sequence ID" value="KAK9395734.1"/>
    <property type="molecule type" value="Genomic_DNA"/>
</dbReference>
<protein>
    <recommendedName>
        <fullName evidence="2">ribonuclease H</fullName>
        <ecNumber evidence="2">3.1.26.4</ecNumber>
    </recommendedName>
</protein>
<dbReference type="Proteomes" id="UP001474421">
    <property type="component" value="Unassembled WGS sequence"/>
</dbReference>
<dbReference type="CDD" id="cd00303">
    <property type="entry name" value="retropepsin_like"/>
    <property type="match status" value="1"/>
</dbReference>
<dbReference type="InterPro" id="IPR053134">
    <property type="entry name" value="RNA-dir_DNA_polymerase"/>
</dbReference>
<name>A0AAW1B0T8_CROAD</name>
<dbReference type="EC" id="3.1.26.4" evidence="2"/>
<evidence type="ECO:0000313" key="5">
    <source>
        <dbReference type="Proteomes" id="UP001474421"/>
    </source>
</evidence>
<dbReference type="InterPro" id="IPR000477">
    <property type="entry name" value="RT_dom"/>
</dbReference>
<gene>
    <name evidence="4" type="ORF">NXF25_019095</name>
</gene>
<proteinExistence type="inferred from homology"/>
<reference evidence="4 5" key="1">
    <citation type="journal article" date="2024" name="Proc. Natl. Acad. Sci. U.S.A.">
        <title>The genetic regulatory architecture and epigenomic basis for age-related changes in rattlesnake venom.</title>
        <authorList>
            <person name="Hogan M.P."/>
            <person name="Holding M.L."/>
            <person name="Nystrom G.S."/>
            <person name="Colston T.J."/>
            <person name="Bartlett D.A."/>
            <person name="Mason A.J."/>
            <person name="Ellsworth S.A."/>
            <person name="Rautsaw R.M."/>
            <person name="Lawrence K.C."/>
            <person name="Strickland J.L."/>
            <person name="He B."/>
            <person name="Fraser P."/>
            <person name="Margres M.J."/>
            <person name="Gilbert D.M."/>
            <person name="Gibbs H.L."/>
            <person name="Parkinson C.L."/>
            <person name="Rokyta D.R."/>
        </authorList>
    </citation>
    <scope>NUCLEOTIDE SEQUENCE [LARGE SCALE GENOMIC DNA]</scope>
    <source>
        <strain evidence="4">DRR0105</strain>
    </source>
</reference>
<dbReference type="PANTHER" id="PTHR24559:SF440">
    <property type="entry name" value="RIBONUCLEASE H"/>
    <property type="match status" value="1"/>
</dbReference>